<dbReference type="Proteomes" id="UP001292094">
    <property type="component" value="Unassembled WGS sequence"/>
</dbReference>
<dbReference type="Pfam" id="PF07707">
    <property type="entry name" value="BACK"/>
    <property type="match status" value="1"/>
</dbReference>
<dbReference type="InterPro" id="IPR011333">
    <property type="entry name" value="SKP1/BTB/POZ_sf"/>
</dbReference>
<dbReference type="Gene3D" id="1.25.40.420">
    <property type="match status" value="1"/>
</dbReference>
<sequence length="521" mass="56770">MDGINPSTVGNGGGVGSGAGVGSAGKRWQCSLTGVRERLAALHYSANLSNLKLLLADNSTLQVHSLILAMASPVFEAMLTSPLGKTSPKKSGEDEIALVDDPPNAVRALFLVDEVCPETFPSVYSCAQLLEDSILLRRCGEVLATSSKQVLVSRELPGLSRSDLRQLLRHPNLYASSEVDVFKAIVAWGQVNMEGEYSYAQKHPHYTSQQSTEDSSNSRSSSRSRSAYKHLSTPLQATTNTRPIGPTYSSKPVVTISSSHINNPGGSGFSIRPSTFNPSPVVLNEGCWSLGEEEDEDSQTYSGGVEAGHTTLQSHYSPTLRGMVEEFLPYVNFLSMSSRELVLHVFNTSVLSGQEIVGILQTRQGLASPNLPMFISQYHKKRESLLKSTVLLSSSTSIASSLNYFYHAKLTLNVLESFSVSQTVSVVRILSTCVASLQEGTVKVWDCDNVLLNEARWCGSQCTFKRPVVMVDGKRYTITLTCREAWFAALQKQFVVVWKSITFAGQTQCNGKLVVEYLEGN</sequence>
<dbReference type="SUPFAM" id="SSF54695">
    <property type="entry name" value="POZ domain"/>
    <property type="match status" value="1"/>
</dbReference>
<organism evidence="3 4">
    <name type="scientific">Petrolisthes manimaculis</name>
    <dbReference type="NCBI Taxonomy" id="1843537"/>
    <lineage>
        <taxon>Eukaryota</taxon>
        <taxon>Metazoa</taxon>
        <taxon>Ecdysozoa</taxon>
        <taxon>Arthropoda</taxon>
        <taxon>Crustacea</taxon>
        <taxon>Multicrustacea</taxon>
        <taxon>Malacostraca</taxon>
        <taxon>Eumalacostraca</taxon>
        <taxon>Eucarida</taxon>
        <taxon>Decapoda</taxon>
        <taxon>Pleocyemata</taxon>
        <taxon>Anomura</taxon>
        <taxon>Galatheoidea</taxon>
        <taxon>Porcellanidae</taxon>
        <taxon>Petrolisthes</taxon>
    </lineage>
</organism>
<reference evidence="3" key="1">
    <citation type="submission" date="2023-11" db="EMBL/GenBank/DDBJ databases">
        <title>Genome assemblies of two species of porcelain crab, Petrolisthes cinctipes and Petrolisthes manimaculis (Anomura: Porcellanidae).</title>
        <authorList>
            <person name="Angst P."/>
        </authorList>
    </citation>
    <scope>NUCLEOTIDE SEQUENCE</scope>
    <source>
        <strain evidence="3">PB745_02</strain>
        <tissue evidence="3">Gill</tissue>
    </source>
</reference>
<feature type="compositionally biased region" description="Low complexity" evidence="1">
    <location>
        <begin position="215"/>
        <end position="225"/>
    </location>
</feature>
<dbReference type="Gene3D" id="3.30.710.10">
    <property type="entry name" value="Potassium Channel Kv1.1, Chain A"/>
    <property type="match status" value="1"/>
</dbReference>
<dbReference type="PANTHER" id="PTHR45774">
    <property type="entry name" value="BTB/POZ DOMAIN-CONTAINING"/>
    <property type="match status" value="1"/>
</dbReference>
<proteinExistence type="predicted"/>
<feature type="region of interest" description="Disordered" evidence="1">
    <location>
        <begin position="203"/>
        <end position="251"/>
    </location>
</feature>
<feature type="compositionally biased region" description="Polar residues" evidence="1">
    <location>
        <begin position="233"/>
        <end position="251"/>
    </location>
</feature>
<dbReference type="PANTHER" id="PTHR45774:SF3">
    <property type="entry name" value="BTB (POZ) DOMAIN-CONTAINING 2B-RELATED"/>
    <property type="match status" value="1"/>
</dbReference>
<name>A0AAE1PAS7_9EUCA</name>
<dbReference type="SMART" id="SM00225">
    <property type="entry name" value="BTB"/>
    <property type="match status" value="1"/>
</dbReference>
<keyword evidence="4" id="KW-1185">Reference proteome</keyword>
<comment type="caution">
    <text evidence="3">The sequence shown here is derived from an EMBL/GenBank/DDBJ whole genome shotgun (WGS) entry which is preliminary data.</text>
</comment>
<gene>
    <name evidence="3" type="ORF">Pmani_023941</name>
</gene>
<evidence type="ECO:0000313" key="3">
    <source>
        <dbReference type="EMBL" id="KAK4304094.1"/>
    </source>
</evidence>
<evidence type="ECO:0000259" key="2">
    <source>
        <dbReference type="PROSITE" id="PS50097"/>
    </source>
</evidence>
<accession>A0AAE1PAS7</accession>
<evidence type="ECO:0000313" key="4">
    <source>
        <dbReference type="Proteomes" id="UP001292094"/>
    </source>
</evidence>
<dbReference type="EMBL" id="JAWZYT010002480">
    <property type="protein sequence ID" value="KAK4304094.1"/>
    <property type="molecule type" value="Genomic_DNA"/>
</dbReference>
<evidence type="ECO:0000256" key="1">
    <source>
        <dbReference type="SAM" id="MobiDB-lite"/>
    </source>
</evidence>
<dbReference type="AlphaFoldDB" id="A0AAE1PAS7"/>
<feature type="domain" description="BTB" evidence="2">
    <location>
        <begin position="49"/>
        <end position="110"/>
    </location>
</feature>
<protein>
    <recommendedName>
        <fullName evidence="2">BTB domain-containing protein</fullName>
    </recommendedName>
</protein>
<dbReference type="PROSITE" id="PS50097">
    <property type="entry name" value="BTB"/>
    <property type="match status" value="1"/>
</dbReference>
<dbReference type="InterPro" id="IPR000210">
    <property type="entry name" value="BTB/POZ_dom"/>
</dbReference>
<dbReference type="InterPro" id="IPR011705">
    <property type="entry name" value="BACK"/>
</dbReference>
<feature type="compositionally biased region" description="Gly residues" evidence="1">
    <location>
        <begin position="10"/>
        <end position="23"/>
    </location>
</feature>
<feature type="region of interest" description="Disordered" evidence="1">
    <location>
        <begin position="1"/>
        <end position="23"/>
    </location>
</feature>